<feature type="binding site" evidence="7">
    <location>
        <position position="57"/>
    </location>
    <ligand>
        <name>Zn(2+)</name>
        <dbReference type="ChEBI" id="CHEBI:29105"/>
        <label>2</label>
    </ligand>
</feature>
<comment type="subunit">
    <text evidence="7">Monomer.</text>
</comment>
<dbReference type="NCBIfam" id="TIGR03413">
    <property type="entry name" value="GSH_gloB"/>
    <property type="match status" value="1"/>
</dbReference>
<dbReference type="SMART" id="SM00849">
    <property type="entry name" value="Lactamase_B"/>
    <property type="match status" value="1"/>
</dbReference>
<comment type="catalytic activity">
    <reaction evidence="1 7">
        <text>an S-(2-hydroxyacyl)glutathione + H2O = a 2-hydroxy carboxylate + glutathione + H(+)</text>
        <dbReference type="Rhea" id="RHEA:21864"/>
        <dbReference type="ChEBI" id="CHEBI:15377"/>
        <dbReference type="ChEBI" id="CHEBI:15378"/>
        <dbReference type="ChEBI" id="CHEBI:57925"/>
        <dbReference type="ChEBI" id="CHEBI:58896"/>
        <dbReference type="ChEBI" id="CHEBI:71261"/>
        <dbReference type="EC" id="3.1.2.6"/>
    </reaction>
</comment>
<dbReference type="GO" id="GO:0019243">
    <property type="term" value="P:methylglyoxal catabolic process to D-lactate via S-lactoyl-glutathione"/>
    <property type="evidence" value="ECO:0007669"/>
    <property type="project" value="UniProtKB-UniRule"/>
</dbReference>
<protein>
    <recommendedName>
        <fullName evidence="7">Hydroxyacylglutathione hydrolase</fullName>
        <ecNumber evidence="7">3.1.2.6</ecNumber>
    </recommendedName>
    <alternativeName>
        <fullName evidence="7">Glyoxalase II</fullName>
        <shortName evidence="7">Glx II</shortName>
    </alternativeName>
</protein>
<dbReference type="InterPro" id="IPR017782">
    <property type="entry name" value="Hydroxyacylglutathione_Hdrlase"/>
</dbReference>
<keyword evidence="5 7" id="KW-0378">Hydrolase</keyword>
<feature type="binding site" evidence="7">
    <location>
        <position position="56"/>
    </location>
    <ligand>
        <name>Zn(2+)</name>
        <dbReference type="ChEBI" id="CHEBI:29105"/>
        <label>2</label>
    </ligand>
</feature>
<dbReference type="InterPro" id="IPR036866">
    <property type="entry name" value="RibonucZ/Hydroxyglut_hydro"/>
</dbReference>
<comment type="cofactor">
    <cofactor evidence="7">
        <name>Zn(2+)</name>
        <dbReference type="ChEBI" id="CHEBI:29105"/>
    </cofactor>
    <text evidence="7">Binds 2 Zn(2+) ions per subunit.</text>
</comment>
<feature type="binding site" evidence="7">
    <location>
        <position position="54"/>
    </location>
    <ligand>
        <name>Zn(2+)</name>
        <dbReference type="ChEBI" id="CHEBI:29105"/>
        <label>1</label>
    </ligand>
</feature>
<feature type="binding site" evidence="7">
    <location>
        <position position="126"/>
    </location>
    <ligand>
        <name>Zn(2+)</name>
        <dbReference type="ChEBI" id="CHEBI:29105"/>
        <label>2</label>
    </ligand>
</feature>
<dbReference type="Gene3D" id="3.60.15.10">
    <property type="entry name" value="Ribonuclease Z/Hydroxyacylglutathione hydrolase-like"/>
    <property type="match status" value="1"/>
</dbReference>
<comment type="pathway">
    <text evidence="2 7">Secondary metabolite metabolism; methylglyoxal degradation; (R)-lactate from methylglyoxal: step 2/2.</text>
</comment>
<dbReference type="InterPro" id="IPR035680">
    <property type="entry name" value="Clx_II_MBL"/>
</dbReference>
<dbReference type="STRING" id="1123377.GCA_000423885_00602"/>
<dbReference type="HAMAP" id="MF_01374">
    <property type="entry name" value="Glyoxalase_2"/>
    <property type="match status" value="1"/>
</dbReference>
<sequence>MHALPLPAFDDNYIWLLRDGTGRALVVDPGDAAPVLAALGDGPPPHAILLTHHHGDHIGGVDGLLARWPGTPVFAPRDERIASASQRVESGDEVAVGRWRFRVLAVPGHTRSHVAYHGEGLLFCGDTLFSLGCGRMFEGTAAQMHASLARLAALPGDTKVCCAHEYTLANAAFALAVDPENPALQARADAIRRLRAAGQPTLPTRLDEERACNPFLRCAEPAVHAAAQRHAGRQLASDAEVFGALRAWKDGFRA</sequence>
<dbReference type="GO" id="GO:0004416">
    <property type="term" value="F:hydroxyacylglutathione hydrolase activity"/>
    <property type="evidence" value="ECO:0007669"/>
    <property type="project" value="UniProtKB-UniRule"/>
</dbReference>
<dbReference type="PANTHER" id="PTHR43705">
    <property type="entry name" value="HYDROXYACYLGLUTATHIONE HYDROLASE"/>
    <property type="match status" value="1"/>
</dbReference>
<dbReference type="CDD" id="cd07723">
    <property type="entry name" value="hydroxyacylglutathione_hydrolase_MBL-fold"/>
    <property type="match status" value="1"/>
</dbReference>
<comment type="similarity">
    <text evidence="3 7">Belongs to the metallo-beta-lactamase superfamily. Glyoxalase II family.</text>
</comment>
<keyword evidence="10" id="KW-1185">Reference proteome</keyword>
<dbReference type="RefSeq" id="WP_138347909.1">
    <property type="nucleotide sequence ID" value="NZ_SROY01000002.1"/>
</dbReference>
<evidence type="ECO:0000256" key="4">
    <source>
        <dbReference type="ARBA" id="ARBA00022723"/>
    </source>
</evidence>
<dbReference type="GO" id="GO:0046872">
    <property type="term" value="F:metal ion binding"/>
    <property type="evidence" value="ECO:0007669"/>
    <property type="project" value="UniProtKB-KW"/>
</dbReference>
<name>A0A5R9PE66_9GAMM</name>
<gene>
    <name evidence="7 9" type="primary">gloB</name>
    <name evidence="9" type="ORF">E5S66_04405</name>
</gene>
<proteinExistence type="inferred from homology"/>
<dbReference type="InterPro" id="IPR032282">
    <property type="entry name" value="HAGH_C"/>
</dbReference>
<dbReference type="Pfam" id="PF00753">
    <property type="entry name" value="Lactamase_B"/>
    <property type="match status" value="1"/>
</dbReference>
<keyword evidence="4 7" id="KW-0479">Metal-binding</keyword>
<dbReference type="Pfam" id="PF16123">
    <property type="entry name" value="HAGH_C"/>
    <property type="match status" value="1"/>
</dbReference>
<evidence type="ECO:0000259" key="8">
    <source>
        <dbReference type="SMART" id="SM00849"/>
    </source>
</evidence>
<dbReference type="EMBL" id="SROY01000002">
    <property type="protein sequence ID" value="TLX21791.1"/>
    <property type="molecule type" value="Genomic_DNA"/>
</dbReference>
<organism evidence="9 10">
    <name type="scientific">Thermomonas fusca</name>
    <dbReference type="NCBI Taxonomy" id="215690"/>
    <lineage>
        <taxon>Bacteria</taxon>
        <taxon>Pseudomonadati</taxon>
        <taxon>Pseudomonadota</taxon>
        <taxon>Gammaproteobacteria</taxon>
        <taxon>Lysobacterales</taxon>
        <taxon>Lysobacteraceae</taxon>
        <taxon>Thermomonas</taxon>
    </lineage>
</organism>
<evidence type="ECO:0000256" key="5">
    <source>
        <dbReference type="ARBA" id="ARBA00022801"/>
    </source>
</evidence>
<dbReference type="InterPro" id="IPR050110">
    <property type="entry name" value="Glyoxalase_II_hydrolase"/>
</dbReference>
<dbReference type="UniPathway" id="UPA00619">
    <property type="reaction ID" value="UER00676"/>
</dbReference>
<reference evidence="9 10" key="1">
    <citation type="submission" date="2019-04" db="EMBL/GenBank/DDBJ databases">
        <authorList>
            <person name="Grouzdev D.S."/>
            <person name="Nazina T.N."/>
        </authorList>
    </citation>
    <scope>NUCLEOTIDE SEQUENCE [LARGE SCALE GENOMIC DNA]</scope>
    <source>
        <strain evidence="9 10">SHC 3-19</strain>
    </source>
</reference>
<evidence type="ECO:0000256" key="2">
    <source>
        <dbReference type="ARBA" id="ARBA00004963"/>
    </source>
</evidence>
<evidence type="ECO:0000256" key="6">
    <source>
        <dbReference type="ARBA" id="ARBA00022833"/>
    </source>
</evidence>
<dbReference type="EC" id="3.1.2.6" evidence="7"/>
<evidence type="ECO:0000256" key="3">
    <source>
        <dbReference type="ARBA" id="ARBA00006759"/>
    </source>
</evidence>
<dbReference type="AlphaFoldDB" id="A0A5R9PE66"/>
<dbReference type="PIRSF" id="PIRSF005457">
    <property type="entry name" value="Glx"/>
    <property type="match status" value="1"/>
</dbReference>
<dbReference type="PANTHER" id="PTHR43705:SF1">
    <property type="entry name" value="HYDROXYACYLGLUTATHIONE HYDROLASE GLOB"/>
    <property type="match status" value="1"/>
</dbReference>
<keyword evidence="6 7" id="KW-0862">Zinc</keyword>
<dbReference type="InterPro" id="IPR001279">
    <property type="entry name" value="Metallo-B-lactamas"/>
</dbReference>
<dbReference type="SUPFAM" id="SSF56281">
    <property type="entry name" value="Metallo-hydrolase/oxidoreductase"/>
    <property type="match status" value="1"/>
</dbReference>
<feature type="binding site" evidence="7">
    <location>
        <position position="109"/>
    </location>
    <ligand>
        <name>Zn(2+)</name>
        <dbReference type="ChEBI" id="CHEBI:29105"/>
        <label>1</label>
    </ligand>
</feature>
<evidence type="ECO:0000256" key="7">
    <source>
        <dbReference type="HAMAP-Rule" id="MF_01374"/>
    </source>
</evidence>
<evidence type="ECO:0000313" key="10">
    <source>
        <dbReference type="Proteomes" id="UP000308508"/>
    </source>
</evidence>
<comment type="caution">
    <text evidence="9">The sequence shown here is derived from an EMBL/GenBank/DDBJ whole genome shotgun (WGS) entry which is preliminary data.</text>
</comment>
<accession>A0A5R9PE66</accession>
<evidence type="ECO:0000313" key="9">
    <source>
        <dbReference type="EMBL" id="TLX21791.1"/>
    </source>
</evidence>
<dbReference type="Proteomes" id="UP000308508">
    <property type="component" value="Unassembled WGS sequence"/>
</dbReference>
<feature type="binding site" evidence="7">
    <location>
        <position position="164"/>
    </location>
    <ligand>
        <name>Zn(2+)</name>
        <dbReference type="ChEBI" id="CHEBI:29105"/>
        <label>2</label>
    </ligand>
</feature>
<comment type="function">
    <text evidence="7">Thiolesterase that catalyzes the hydrolysis of S-D-lactoyl-glutathione to form glutathione and D-lactic acid.</text>
</comment>
<evidence type="ECO:0000256" key="1">
    <source>
        <dbReference type="ARBA" id="ARBA00001623"/>
    </source>
</evidence>
<feature type="binding site" evidence="7">
    <location>
        <position position="126"/>
    </location>
    <ligand>
        <name>Zn(2+)</name>
        <dbReference type="ChEBI" id="CHEBI:29105"/>
        <label>1</label>
    </ligand>
</feature>
<feature type="binding site" evidence="7">
    <location>
        <position position="52"/>
    </location>
    <ligand>
        <name>Zn(2+)</name>
        <dbReference type="ChEBI" id="CHEBI:29105"/>
        <label>1</label>
    </ligand>
</feature>
<feature type="domain" description="Metallo-beta-lactamase" evidence="8">
    <location>
        <begin position="11"/>
        <end position="164"/>
    </location>
</feature>